<keyword evidence="3" id="KW-1185">Reference proteome</keyword>
<reference evidence="2 3" key="1">
    <citation type="submission" date="2024-03" db="EMBL/GenBank/DDBJ databases">
        <authorList>
            <person name="Cao K."/>
        </authorList>
    </citation>
    <scope>NUCLEOTIDE SEQUENCE [LARGE SCALE GENOMIC DNA]</scope>
    <source>
        <strain evidence="2 3">MCCC 1K00696</strain>
    </source>
</reference>
<dbReference type="Proteomes" id="UP001491088">
    <property type="component" value="Chromosome"/>
</dbReference>
<keyword evidence="1" id="KW-0472">Membrane</keyword>
<accession>A0ABZ2TPW2</accession>
<gene>
    <name evidence="2" type="ORF">WG950_11590</name>
</gene>
<sequence length="206" mass="24690">MNELFELNSANLKKGYLWFTGVLNFIFILFLTFFYSELSLKWIIIIFFGTSILAPIFILSIWSYEWFYNRRNVKRIYSKNPYNNLKQIGFNNRTKSIISINGMIDYTYFSKFNNWEIYFEISLSKPKMVTFSINGKIPDLKKAQNVFEKLKTEKIKIDEYGVFWEINTKKENLVTIDYIENKLNSMVKIAEKLNCEKTITSEYEKY</sequence>
<protein>
    <recommendedName>
        <fullName evidence="4">YcxB-like protein domain-containing protein</fullName>
    </recommendedName>
</protein>
<evidence type="ECO:0000313" key="3">
    <source>
        <dbReference type="Proteomes" id="UP001491088"/>
    </source>
</evidence>
<proteinExistence type="predicted"/>
<evidence type="ECO:0000313" key="2">
    <source>
        <dbReference type="EMBL" id="WYW55169.1"/>
    </source>
</evidence>
<keyword evidence="1" id="KW-1133">Transmembrane helix</keyword>
<dbReference type="RefSeq" id="WP_340932536.1">
    <property type="nucleotide sequence ID" value="NZ_CP150496.1"/>
</dbReference>
<evidence type="ECO:0000256" key="1">
    <source>
        <dbReference type="SAM" id="Phobius"/>
    </source>
</evidence>
<evidence type="ECO:0008006" key="4">
    <source>
        <dbReference type="Google" id="ProtNLM"/>
    </source>
</evidence>
<keyword evidence="1" id="KW-0812">Transmembrane</keyword>
<dbReference type="EMBL" id="CP150496">
    <property type="protein sequence ID" value="WYW55169.1"/>
    <property type="molecule type" value="Genomic_DNA"/>
</dbReference>
<feature type="transmembrane region" description="Helical" evidence="1">
    <location>
        <begin position="42"/>
        <end position="64"/>
    </location>
</feature>
<name>A0ABZ2TPW2_9FLAO</name>
<feature type="transmembrane region" description="Helical" evidence="1">
    <location>
        <begin position="16"/>
        <end position="36"/>
    </location>
</feature>
<organism evidence="2 3">
    <name type="scientific">Polaribacter marinaquae</name>
    <dbReference type="NCBI Taxonomy" id="1642819"/>
    <lineage>
        <taxon>Bacteria</taxon>
        <taxon>Pseudomonadati</taxon>
        <taxon>Bacteroidota</taxon>
        <taxon>Flavobacteriia</taxon>
        <taxon>Flavobacteriales</taxon>
        <taxon>Flavobacteriaceae</taxon>
    </lineage>
</organism>